<keyword evidence="6" id="KW-1185">Reference proteome</keyword>
<protein>
    <recommendedName>
        <fullName evidence="4">Cilia- and flagella-associated protein 58 central coiled coil domain-containing protein</fullName>
    </recommendedName>
</protein>
<dbReference type="PANTHER" id="PTHR32083">
    <property type="entry name" value="CILIA AND FLAGELLA-ASSOCIATED PROTEIN 58-RELATED"/>
    <property type="match status" value="1"/>
</dbReference>
<dbReference type="Proteomes" id="UP001335648">
    <property type="component" value="Unassembled WGS sequence"/>
</dbReference>
<evidence type="ECO:0000313" key="6">
    <source>
        <dbReference type="Proteomes" id="UP001335648"/>
    </source>
</evidence>
<dbReference type="AlphaFoldDB" id="A0AAN8BN45"/>
<gene>
    <name evidence="5" type="ORF">CesoFtcFv8_016766</name>
</gene>
<dbReference type="EMBL" id="JAULUE010002058">
    <property type="protein sequence ID" value="KAK5888250.1"/>
    <property type="molecule type" value="Genomic_DNA"/>
</dbReference>
<feature type="compositionally biased region" description="Polar residues" evidence="3">
    <location>
        <begin position="551"/>
        <end position="563"/>
    </location>
</feature>
<dbReference type="InterPro" id="IPR049270">
    <property type="entry name" value="CFAP58_CC"/>
</dbReference>
<dbReference type="PANTHER" id="PTHR32083:SF0">
    <property type="entry name" value="CILIA AND FLAGELLA-ASSOCIATED PROTEIN 58"/>
    <property type="match status" value="1"/>
</dbReference>
<dbReference type="Pfam" id="PF21771">
    <property type="entry name" value="CFAP58_CC"/>
    <property type="match status" value="1"/>
</dbReference>
<accession>A0AAN8BN45</accession>
<feature type="domain" description="Cilia- and flagella-associated protein 58 central coiled coil" evidence="4">
    <location>
        <begin position="358"/>
        <end position="551"/>
    </location>
</feature>
<feature type="coiled-coil region" evidence="2">
    <location>
        <begin position="30"/>
        <end position="64"/>
    </location>
</feature>
<dbReference type="GO" id="GO:0005856">
    <property type="term" value="C:cytoskeleton"/>
    <property type="evidence" value="ECO:0007669"/>
    <property type="project" value="TreeGrafter"/>
</dbReference>
<keyword evidence="1 2" id="KW-0175">Coiled coil</keyword>
<evidence type="ECO:0000256" key="2">
    <source>
        <dbReference type="SAM" id="Coils"/>
    </source>
</evidence>
<feature type="coiled-coil region" evidence="2">
    <location>
        <begin position="672"/>
        <end position="706"/>
    </location>
</feature>
<proteinExistence type="predicted"/>
<feature type="region of interest" description="Disordered" evidence="3">
    <location>
        <begin position="536"/>
        <end position="565"/>
    </location>
</feature>
<organism evidence="5 6">
    <name type="scientific">Champsocephalus esox</name>
    <name type="common">pike icefish</name>
    <dbReference type="NCBI Taxonomy" id="159716"/>
    <lineage>
        <taxon>Eukaryota</taxon>
        <taxon>Metazoa</taxon>
        <taxon>Chordata</taxon>
        <taxon>Craniata</taxon>
        <taxon>Vertebrata</taxon>
        <taxon>Euteleostomi</taxon>
        <taxon>Actinopterygii</taxon>
        <taxon>Neopterygii</taxon>
        <taxon>Teleostei</taxon>
        <taxon>Neoteleostei</taxon>
        <taxon>Acanthomorphata</taxon>
        <taxon>Eupercaria</taxon>
        <taxon>Perciformes</taxon>
        <taxon>Notothenioidei</taxon>
        <taxon>Channichthyidae</taxon>
        <taxon>Champsocephalus</taxon>
    </lineage>
</organism>
<name>A0AAN8BN45_9TELE</name>
<evidence type="ECO:0000256" key="3">
    <source>
        <dbReference type="SAM" id="MobiDB-lite"/>
    </source>
</evidence>
<evidence type="ECO:0000313" key="5">
    <source>
        <dbReference type="EMBL" id="KAK5888250.1"/>
    </source>
</evidence>
<evidence type="ECO:0000259" key="4">
    <source>
        <dbReference type="Pfam" id="PF21771"/>
    </source>
</evidence>
<feature type="region of interest" description="Disordered" evidence="3">
    <location>
        <begin position="775"/>
        <end position="796"/>
    </location>
</feature>
<feature type="compositionally biased region" description="Basic and acidic residues" evidence="3">
    <location>
        <begin position="775"/>
        <end position="786"/>
    </location>
</feature>
<feature type="compositionally biased region" description="Basic and acidic residues" evidence="3">
    <location>
        <begin position="536"/>
        <end position="550"/>
    </location>
</feature>
<sequence length="812" mass="95182">MEESGAAEDMFESLEEFHIVLSELVGDESMDKVRGEYEKLIHALKKSRENEKRLMSKCRELNAEVVSTSTKVAAALKLSQGDETTITSLKRELDKAWKMVDAAHAKESKDKETIRTLKEDVSNLMQTAEQQTNISLDQQQSDLLKINEELTVERDALLTAVEALRGKLHKAISVEQEMEARREQASENISQLQQELQVQQNVISREMRLKEKLDKEVKQLQVDMEAKLGEMKALNVQGQRAKEEQQRLEQQLRELKMLNERSSKDLEQMQLKNTKLLQDSEQLSASKQHLSLENQQNANELKIREDEVNKMRQEMAKQKKMRETIQKKFHQMEDQKSDVEVQRETLRAQIAALEKDLESSQKQVESDRKAIDELVRERDILNKNMIKAALSTEKQQSLVKLLEQDKKTLEHEISGFRLEAQKQRKIIQQLEKERDRNINETSSLMQKVQQKVDDVEVREMEIFDWRKKVTEAECKLKQQENLLESVVSERNLYSKNLIEAQEEIAEMKRKMKTMDNQVTRLRDEITGKELALTKDQQEHKCLEKDNETLKDSQTQTGSSNSRRISSDVMLRADRRRPPFPKFVGFGGYNNGDGDVCLLRVEIKRLRRKKSILDQTLPNREDLRRELFHLQRELLRERTRNSVLEDQLRPINIHRWRRLEGSDPGRYELIQKIQSLQKRLIAKTQELEEHELLLQEKEKLYVELKHILARQPGPEAAEQLQQCQWILRERTKKLKALIAELRMVDSKMNEYKSENQRLANEMANIKKKYLSQKMLHSEQRGRSKVEQPEPLPQLSTKAHFTGGGFRIDVPVRR</sequence>
<feature type="coiled-coil region" evidence="2">
    <location>
        <begin position="733"/>
        <end position="767"/>
    </location>
</feature>
<reference evidence="5 6" key="1">
    <citation type="journal article" date="2023" name="Mol. Biol. Evol.">
        <title>Genomics of Secondarily Temperate Adaptation in the Only Non-Antarctic Icefish.</title>
        <authorList>
            <person name="Rivera-Colon A.G."/>
            <person name="Rayamajhi N."/>
            <person name="Minhas B.F."/>
            <person name="Madrigal G."/>
            <person name="Bilyk K.T."/>
            <person name="Yoon V."/>
            <person name="Hune M."/>
            <person name="Gregory S."/>
            <person name="Cheng C.H.C."/>
            <person name="Catchen J.M."/>
        </authorList>
    </citation>
    <scope>NUCLEOTIDE SEQUENCE [LARGE SCALE GENOMIC DNA]</scope>
    <source>
        <strain evidence="5">JC2023a</strain>
    </source>
</reference>
<evidence type="ECO:0000256" key="1">
    <source>
        <dbReference type="ARBA" id="ARBA00023054"/>
    </source>
</evidence>
<comment type="caution">
    <text evidence="5">The sequence shown here is derived from an EMBL/GenBank/DDBJ whole genome shotgun (WGS) entry which is preliminary data.</text>
</comment>